<keyword evidence="2" id="KW-1185">Reference proteome</keyword>
<sequence>MWSPANAGCQEIGEELCVDFVPLEQVVPSKDAVAGFELDARQKPIEAIR</sequence>
<proteinExistence type="predicted"/>
<gene>
    <name evidence="1" type="ORF">SAMN06295909_1392</name>
</gene>
<name>A0ABY1RD05_9MICO</name>
<evidence type="ECO:0000313" key="2">
    <source>
        <dbReference type="Proteomes" id="UP000194464"/>
    </source>
</evidence>
<dbReference type="EMBL" id="FXWJ01000002">
    <property type="protein sequence ID" value="SMQ66984.1"/>
    <property type="molecule type" value="Genomic_DNA"/>
</dbReference>
<evidence type="ECO:0000313" key="1">
    <source>
        <dbReference type="EMBL" id="SMQ66984.1"/>
    </source>
</evidence>
<dbReference type="Proteomes" id="UP000194464">
    <property type="component" value="Unassembled WGS sequence"/>
</dbReference>
<protein>
    <submittedName>
        <fullName evidence="1">Uncharacterized protein</fullName>
    </submittedName>
</protein>
<comment type="caution">
    <text evidence="1">The sequence shown here is derived from an EMBL/GenBank/DDBJ whole genome shotgun (WGS) entry which is preliminary data.</text>
</comment>
<organism evidence="1 2">
    <name type="scientific">Plantibacter elymi</name>
    <name type="common">nom. nud.</name>
    <dbReference type="NCBI Taxonomy" id="199708"/>
    <lineage>
        <taxon>Bacteria</taxon>
        <taxon>Bacillati</taxon>
        <taxon>Actinomycetota</taxon>
        <taxon>Actinomycetes</taxon>
        <taxon>Micrococcales</taxon>
        <taxon>Microbacteriaceae</taxon>
        <taxon>Plantibacter</taxon>
    </lineage>
</organism>
<reference evidence="1 2" key="1">
    <citation type="submission" date="2017-04" db="EMBL/GenBank/DDBJ databases">
        <authorList>
            <person name="Varghese N."/>
            <person name="Submissions S."/>
        </authorList>
    </citation>
    <scope>NUCLEOTIDE SEQUENCE [LARGE SCALE GENOMIC DNA]</scope>
    <source>
        <strain evidence="1 2">VKM Ac-1784</strain>
    </source>
</reference>
<accession>A0ABY1RD05</accession>